<evidence type="ECO:0000256" key="3">
    <source>
        <dbReference type="ARBA" id="ARBA00022691"/>
    </source>
</evidence>
<dbReference type="Gene3D" id="3.40.50.150">
    <property type="entry name" value="Vaccinia Virus protein VP39"/>
    <property type="match status" value="1"/>
</dbReference>
<protein>
    <submittedName>
        <fullName evidence="7">Hydroxyneurosporene methyltransferase</fullName>
    </submittedName>
</protein>
<dbReference type="EMBL" id="MVIM01000001">
    <property type="protein sequence ID" value="ORB68855.1"/>
    <property type="molecule type" value="Genomic_DNA"/>
</dbReference>
<evidence type="ECO:0000256" key="4">
    <source>
        <dbReference type="PIRSR" id="PIRSR005739-1"/>
    </source>
</evidence>
<proteinExistence type="predicted"/>
<dbReference type="AlphaFoldDB" id="A0A1X0K1Z9"/>
<dbReference type="GO" id="GO:0032259">
    <property type="term" value="P:methylation"/>
    <property type="evidence" value="ECO:0007669"/>
    <property type="project" value="UniProtKB-KW"/>
</dbReference>
<dbReference type="PIRSF" id="PIRSF005739">
    <property type="entry name" value="O-mtase"/>
    <property type="match status" value="1"/>
</dbReference>
<sequence>MKRRYRPVVSCSVPEKPAKVPPARVVRIIESARTALQKVNRAMVPGYIALLETAQGAWVSQALYVAAKLGIADELANGPKMADEVAAKVGGHPDSVFRLMRMLAGRDVFRQLSDGRFELAAMGQALRADAPNSLRSMVLFIGSPEHWAEWGELLHSVQTGRPSPEKLYGKSYFEHLDEAPEQAAVFNDAMSAMARLANETVIPAYDFSGFKLIADIGGGHGNLLSAILRSAPTARGVLFDLPSVVAGAGPVLEAAGVANRCAVEGGSFMDLVPDGADAYVMKSIIHDWDDEISEKILRNIRTAIAPNGRLLLLELVLPERATSNWGAVLDMEMLVSPGGRERTRAEFANLLARCGFRLTRVVDTATPMMSIVEAAPV</sequence>
<dbReference type="RefSeq" id="WP_083123669.1">
    <property type="nucleotide sequence ID" value="NZ_MVIM01000001.1"/>
</dbReference>
<keyword evidence="3" id="KW-0949">S-adenosyl-L-methionine</keyword>
<dbReference type="eggNOG" id="COG1414">
    <property type="taxonomic scope" value="Bacteria"/>
</dbReference>
<dbReference type="SUPFAM" id="SSF53335">
    <property type="entry name" value="S-adenosyl-L-methionine-dependent methyltransferases"/>
    <property type="match status" value="1"/>
</dbReference>
<dbReference type="Gene3D" id="1.10.10.10">
    <property type="entry name" value="Winged helix-like DNA-binding domain superfamily/Winged helix DNA-binding domain"/>
    <property type="match status" value="1"/>
</dbReference>
<evidence type="ECO:0000313" key="8">
    <source>
        <dbReference type="Proteomes" id="UP000192411"/>
    </source>
</evidence>
<reference evidence="7 8" key="1">
    <citation type="submission" date="2017-02" db="EMBL/GenBank/DDBJ databases">
        <title>The new phylogeny of genus Mycobacterium.</title>
        <authorList>
            <person name="Tortoli E."/>
            <person name="Trovato A."/>
            <person name="Cirillo D.M."/>
        </authorList>
    </citation>
    <scope>NUCLEOTIDE SEQUENCE [LARGE SCALE GENOMIC DNA]</scope>
    <source>
        <strain evidence="7 8">DSM 44338</strain>
    </source>
</reference>
<evidence type="ECO:0000259" key="6">
    <source>
        <dbReference type="Pfam" id="PF08100"/>
    </source>
</evidence>
<organism evidence="7 8">
    <name type="scientific">Mycolicibacterium tusciae</name>
    <dbReference type="NCBI Taxonomy" id="75922"/>
    <lineage>
        <taxon>Bacteria</taxon>
        <taxon>Bacillati</taxon>
        <taxon>Actinomycetota</taxon>
        <taxon>Actinomycetes</taxon>
        <taxon>Mycobacteriales</taxon>
        <taxon>Mycobacteriaceae</taxon>
        <taxon>Mycolicibacterium</taxon>
    </lineage>
</organism>
<dbReference type="Proteomes" id="UP000192411">
    <property type="component" value="Unassembled WGS sequence"/>
</dbReference>
<dbReference type="PANTHER" id="PTHR43712">
    <property type="entry name" value="PUTATIVE (AFU_ORTHOLOGUE AFUA_4G14580)-RELATED"/>
    <property type="match status" value="1"/>
</dbReference>
<dbReference type="OrthoDB" id="4145676at2"/>
<dbReference type="Gene3D" id="1.10.287.1350">
    <property type="match status" value="1"/>
</dbReference>
<evidence type="ECO:0000256" key="1">
    <source>
        <dbReference type="ARBA" id="ARBA00022603"/>
    </source>
</evidence>
<dbReference type="PROSITE" id="PS51683">
    <property type="entry name" value="SAM_OMT_II"/>
    <property type="match status" value="1"/>
</dbReference>
<dbReference type="InterPro" id="IPR016461">
    <property type="entry name" value="COMT-like"/>
</dbReference>
<keyword evidence="8" id="KW-1185">Reference proteome</keyword>
<dbReference type="GO" id="GO:0046983">
    <property type="term" value="F:protein dimerization activity"/>
    <property type="evidence" value="ECO:0007669"/>
    <property type="project" value="InterPro"/>
</dbReference>
<keyword evidence="2 7" id="KW-0808">Transferase</keyword>
<keyword evidence="1 7" id="KW-0489">Methyltransferase</keyword>
<name>A0A1X0K1Z9_9MYCO</name>
<comment type="caution">
    <text evidence="7">The sequence shown here is derived from an EMBL/GenBank/DDBJ whole genome shotgun (WGS) entry which is preliminary data.</text>
</comment>
<dbReference type="InterPro" id="IPR012967">
    <property type="entry name" value="COMT_dimerisation"/>
</dbReference>
<dbReference type="InterPro" id="IPR036388">
    <property type="entry name" value="WH-like_DNA-bd_sf"/>
</dbReference>
<evidence type="ECO:0000259" key="5">
    <source>
        <dbReference type="Pfam" id="PF00891"/>
    </source>
</evidence>
<gene>
    <name evidence="7" type="ORF">BST47_02960</name>
</gene>
<dbReference type="Pfam" id="PF00891">
    <property type="entry name" value="Methyltransf_2"/>
    <property type="match status" value="1"/>
</dbReference>
<dbReference type="PANTHER" id="PTHR43712:SF2">
    <property type="entry name" value="O-METHYLTRANSFERASE CICE"/>
    <property type="match status" value="1"/>
</dbReference>
<dbReference type="InterPro" id="IPR029063">
    <property type="entry name" value="SAM-dependent_MTases_sf"/>
</dbReference>
<dbReference type="STRING" id="75922.BST47_02960"/>
<feature type="domain" description="O-methyltransferase dimerisation" evidence="6">
    <location>
        <begin position="52"/>
        <end position="126"/>
    </location>
</feature>
<dbReference type="SUPFAM" id="SSF46785">
    <property type="entry name" value="Winged helix' DNA-binding domain"/>
    <property type="match status" value="1"/>
</dbReference>
<feature type="domain" description="O-methyltransferase C-terminal" evidence="5">
    <location>
        <begin position="150"/>
        <end position="357"/>
    </location>
</feature>
<dbReference type="Pfam" id="PF08100">
    <property type="entry name" value="Dimerisation"/>
    <property type="match status" value="1"/>
</dbReference>
<evidence type="ECO:0000256" key="2">
    <source>
        <dbReference type="ARBA" id="ARBA00022679"/>
    </source>
</evidence>
<dbReference type="CDD" id="cd02440">
    <property type="entry name" value="AdoMet_MTases"/>
    <property type="match status" value="1"/>
</dbReference>
<accession>A0A1X0K1Z9</accession>
<dbReference type="GO" id="GO:0008171">
    <property type="term" value="F:O-methyltransferase activity"/>
    <property type="evidence" value="ECO:0007669"/>
    <property type="project" value="InterPro"/>
</dbReference>
<feature type="active site" description="Proton acceptor" evidence="4">
    <location>
        <position position="286"/>
    </location>
</feature>
<dbReference type="InterPro" id="IPR036390">
    <property type="entry name" value="WH_DNA-bd_sf"/>
</dbReference>
<evidence type="ECO:0000313" key="7">
    <source>
        <dbReference type="EMBL" id="ORB68855.1"/>
    </source>
</evidence>
<dbReference type="InterPro" id="IPR001077">
    <property type="entry name" value="COMT_C"/>
</dbReference>